<feature type="transmembrane region" description="Helical" evidence="5">
    <location>
        <begin position="27"/>
        <end position="49"/>
    </location>
</feature>
<evidence type="ECO:0000256" key="3">
    <source>
        <dbReference type="ARBA" id="ARBA00022989"/>
    </source>
</evidence>
<dbReference type="PRINTS" id="PR01490">
    <property type="entry name" value="RTXTOXIND"/>
</dbReference>
<evidence type="ECO:0000256" key="1">
    <source>
        <dbReference type="ARBA" id="ARBA00004167"/>
    </source>
</evidence>
<sequence>MPNIRNRNLEEYSEEIQEIMGYVPRWVVRWGVTVFFSIFLVTIAGSYFFKFPVVVSTPLVLTTINPPAPLICKSSGRIAKWYISDGEDVYRQKVIALLENSANYTHIKLLDNLLENFTGDWVKEVMAIRFPDELSLGKIQNTFVNFQKTCYNLHHYLKQDVIGKKITLLQNRILNQEKQYDLILKQWQLKRQEFDLIQRIFFQDSSAYFKGGYGIIKTEYQQSLQNFLNQKSALISVEASVRNTEVSLLQLKENLLELNLTKESEINAYQNSLDEALVSLQTQINNWIESYVLTSPIDGKITLTNYWSENQVINAGERLATIVPNEETIIIARAFIPSSGLGKVESGQKVNIKLSGFPYMEYGVLIGRVNTISLVPEPEGYVAEIKLEKGMKSTYKETLKFIQQMDGTADIITDETRLIFRLINPLRTLLNNGHY</sequence>
<protein>
    <submittedName>
        <fullName evidence="6">HlyD family efflux transporter periplasmic adaptor subunit</fullName>
    </submittedName>
</protein>
<accession>A0ABT8L7J8</accession>
<reference evidence="6" key="1">
    <citation type="submission" date="2023-06" db="EMBL/GenBank/DDBJ databases">
        <title>Genomic of Agaribacillus aureum.</title>
        <authorList>
            <person name="Wang G."/>
        </authorList>
    </citation>
    <scope>NUCLEOTIDE SEQUENCE</scope>
    <source>
        <strain evidence="6">BMA12</strain>
    </source>
</reference>
<evidence type="ECO:0000256" key="4">
    <source>
        <dbReference type="ARBA" id="ARBA00023136"/>
    </source>
</evidence>
<dbReference type="PANTHER" id="PTHR30386">
    <property type="entry name" value="MEMBRANE FUSION SUBUNIT OF EMRAB-TOLC MULTIDRUG EFFLUX PUMP"/>
    <property type="match status" value="1"/>
</dbReference>
<proteinExistence type="predicted"/>
<dbReference type="InterPro" id="IPR050739">
    <property type="entry name" value="MFP"/>
</dbReference>
<dbReference type="RefSeq" id="WP_346759072.1">
    <property type="nucleotide sequence ID" value="NZ_JAUJEB010000003.1"/>
</dbReference>
<comment type="subcellular location">
    <subcellularLocation>
        <location evidence="1">Membrane</location>
        <topology evidence="1">Single-pass membrane protein</topology>
    </subcellularLocation>
</comment>
<keyword evidence="2 5" id="KW-0812">Transmembrane</keyword>
<evidence type="ECO:0000313" key="7">
    <source>
        <dbReference type="Proteomes" id="UP001172083"/>
    </source>
</evidence>
<name>A0ABT8L7J8_9BACT</name>
<keyword evidence="3 5" id="KW-1133">Transmembrane helix</keyword>
<dbReference type="EMBL" id="JAUJEB010000003">
    <property type="protein sequence ID" value="MDN5213735.1"/>
    <property type="molecule type" value="Genomic_DNA"/>
</dbReference>
<evidence type="ECO:0000256" key="5">
    <source>
        <dbReference type="SAM" id="Phobius"/>
    </source>
</evidence>
<dbReference type="PANTHER" id="PTHR30386:SF26">
    <property type="entry name" value="TRANSPORT PROTEIN COMB"/>
    <property type="match status" value="1"/>
</dbReference>
<organism evidence="6 7">
    <name type="scientific">Agaribacillus aureus</name>
    <dbReference type="NCBI Taxonomy" id="3051825"/>
    <lineage>
        <taxon>Bacteria</taxon>
        <taxon>Pseudomonadati</taxon>
        <taxon>Bacteroidota</taxon>
        <taxon>Cytophagia</taxon>
        <taxon>Cytophagales</taxon>
        <taxon>Splendidivirgaceae</taxon>
        <taxon>Agaribacillus</taxon>
    </lineage>
</organism>
<keyword evidence="7" id="KW-1185">Reference proteome</keyword>
<comment type="caution">
    <text evidence="6">The sequence shown here is derived from an EMBL/GenBank/DDBJ whole genome shotgun (WGS) entry which is preliminary data.</text>
</comment>
<gene>
    <name evidence="6" type="ORF">QQ020_16805</name>
</gene>
<evidence type="ECO:0000256" key="2">
    <source>
        <dbReference type="ARBA" id="ARBA00022692"/>
    </source>
</evidence>
<keyword evidence="4 5" id="KW-0472">Membrane</keyword>
<evidence type="ECO:0000313" key="6">
    <source>
        <dbReference type="EMBL" id="MDN5213735.1"/>
    </source>
</evidence>
<dbReference type="Proteomes" id="UP001172083">
    <property type="component" value="Unassembled WGS sequence"/>
</dbReference>